<dbReference type="CDD" id="cd17646">
    <property type="entry name" value="A_NRPS_AB3403-like"/>
    <property type="match status" value="1"/>
</dbReference>
<dbReference type="PROSITE" id="PS50075">
    <property type="entry name" value="CARRIER"/>
    <property type="match status" value="4"/>
</dbReference>
<dbReference type="CDD" id="cd19531">
    <property type="entry name" value="LCL_NRPS-like"/>
    <property type="match status" value="2"/>
</dbReference>
<feature type="region of interest" description="Disordered" evidence="4">
    <location>
        <begin position="2077"/>
        <end position="2096"/>
    </location>
</feature>
<dbReference type="SUPFAM" id="SSF52777">
    <property type="entry name" value="CoA-dependent acyltransferases"/>
    <property type="match status" value="10"/>
</dbReference>
<dbReference type="PANTHER" id="PTHR45398:SF1">
    <property type="entry name" value="ENZYME, PUTATIVE (JCVI)-RELATED"/>
    <property type="match status" value="1"/>
</dbReference>
<feature type="domain" description="Carrier" evidence="5">
    <location>
        <begin position="3613"/>
        <end position="3687"/>
    </location>
</feature>
<evidence type="ECO:0000313" key="7">
    <source>
        <dbReference type="Proteomes" id="UP001150531"/>
    </source>
</evidence>
<dbReference type="Proteomes" id="UP001150531">
    <property type="component" value="Unassembled WGS sequence"/>
</dbReference>
<dbReference type="CDD" id="cd19534">
    <property type="entry name" value="E_NRPS"/>
    <property type="match status" value="1"/>
</dbReference>
<dbReference type="CDD" id="cd19543">
    <property type="entry name" value="DCL_NRPS"/>
    <property type="match status" value="2"/>
</dbReference>
<dbReference type="InterPro" id="IPR006162">
    <property type="entry name" value="Ppantetheine_attach_site"/>
</dbReference>
<dbReference type="InterPro" id="IPR010071">
    <property type="entry name" value="AA_adenyl_dom"/>
</dbReference>
<dbReference type="InterPro" id="IPR025110">
    <property type="entry name" value="AMP-bd_C"/>
</dbReference>
<dbReference type="SMART" id="SM00824">
    <property type="entry name" value="PKS_TE"/>
    <property type="match status" value="1"/>
</dbReference>
<dbReference type="CDD" id="cd17643">
    <property type="entry name" value="A_NRPS_Cytc1-like"/>
    <property type="match status" value="1"/>
</dbReference>
<dbReference type="CDD" id="cd05930">
    <property type="entry name" value="A_NRPS"/>
    <property type="match status" value="1"/>
</dbReference>
<evidence type="ECO:0000256" key="2">
    <source>
        <dbReference type="ARBA" id="ARBA00022450"/>
    </source>
</evidence>
<dbReference type="Pfam" id="PF00550">
    <property type="entry name" value="PP-binding"/>
    <property type="match status" value="4"/>
</dbReference>
<dbReference type="CDD" id="cd17649">
    <property type="entry name" value="A_NRPS_PvdJ-like"/>
    <property type="match status" value="1"/>
</dbReference>
<evidence type="ECO:0000313" key="6">
    <source>
        <dbReference type="EMBL" id="MDD1125098.1"/>
    </source>
</evidence>
<keyword evidence="3" id="KW-0597">Phosphoprotein</keyword>
<dbReference type="NCBIfam" id="TIGR01733">
    <property type="entry name" value="AA-adenyl-dom"/>
    <property type="match status" value="4"/>
</dbReference>
<dbReference type="Gene3D" id="3.30.559.10">
    <property type="entry name" value="Chloramphenicol acetyltransferase-like domain"/>
    <property type="match status" value="5"/>
</dbReference>
<dbReference type="RefSeq" id="WP_273900035.1">
    <property type="nucleotide sequence ID" value="NZ_JAMDGS010000007.1"/>
</dbReference>
<comment type="cofactor">
    <cofactor evidence="1">
        <name>pantetheine 4'-phosphate</name>
        <dbReference type="ChEBI" id="CHEBI:47942"/>
    </cofactor>
</comment>
<dbReference type="SUPFAM" id="SSF53474">
    <property type="entry name" value="alpha/beta-Hydrolases"/>
    <property type="match status" value="1"/>
</dbReference>
<feature type="domain" description="Carrier" evidence="5">
    <location>
        <begin position="1021"/>
        <end position="1096"/>
    </location>
</feature>
<dbReference type="Pfam" id="PF00501">
    <property type="entry name" value="AMP-binding"/>
    <property type="match status" value="4"/>
</dbReference>
<evidence type="ECO:0000256" key="3">
    <source>
        <dbReference type="ARBA" id="ARBA00022553"/>
    </source>
</evidence>
<dbReference type="InterPro" id="IPR000873">
    <property type="entry name" value="AMP-dep_synth/lig_dom"/>
</dbReference>
<dbReference type="Gene3D" id="3.40.50.980">
    <property type="match status" value="8"/>
</dbReference>
<dbReference type="Gene3D" id="1.10.1200.10">
    <property type="entry name" value="ACP-like"/>
    <property type="match status" value="3"/>
</dbReference>
<dbReference type="Gene3D" id="3.40.50.1820">
    <property type="entry name" value="alpha/beta hydrolase"/>
    <property type="match status" value="1"/>
</dbReference>
<dbReference type="InterPro" id="IPR001031">
    <property type="entry name" value="Thioesterase"/>
</dbReference>
<dbReference type="SUPFAM" id="SSF47336">
    <property type="entry name" value="ACP-like"/>
    <property type="match status" value="4"/>
</dbReference>
<dbReference type="Gene3D" id="3.30.559.30">
    <property type="entry name" value="Nonribosomal peptide synthetase, condensation domain"/>
    <property type="match status" value="5"/>
</dbReference>
<dbReference type="InterPro" id="IPR020845">
    <property type="entry name" value="AMP-binding_CS"/>
</dbReference>
<sequence>MDTSVALRIAKRFITLPLDKRKLYLEKMLEEGVSPANLPIPETRSSFEAIPLSYAQERQLFLWQMDPHSTAYHIPSALRLKGRLDVAALERSFNAVVARHESLRTTFVEQGETFCQKVHAQMPLSITVETLAPGQDADAAIKAFVESETARPFNLQQGPLLRVSLLKVGEDDHVLALIQHHIISDGWSMQVLVGELIKHYAADTSGQSLSLPPLEVQYADYAIWQRHWLEAGERERQLKYWIDTLGGEQPVLELPIDHPRPALQSFRGARLDLNLPTALGDALKQLAQREGASLFMVLLASFQALLHRYSGQSQIRVGVPTANRNRVETEGLIGFFVNTQVLSADVHGQLPFNQLLAQVKQSAMAAQAHQDLPFEQLIEALQPERSLSHSPVFQVMYNHQAVNDQTQRQSQVQLPQLSVEDIVWEGRTAQFDLTLGTYESSEGVAAELTYATDLFKPETIERLARHWLNLLHGIVAAPSQRVGELPLLETTEHQVLLQDWKRVVDHAAPAPCVQQRIALQAEKTPDATALIIGEDVLTYGELNARANQLAHKLIELGVGPDRLVGIAVERSVEMIVGLLAILKAGGAYVPLDPAYPEDRLAYMIEDSGIELLLTQSHLQTLLPIPAGLATVLLDQPQDWLAAYLTTAPEVAVNGEHLAYTIYTSGSTGKPKGVMVRHAALSNFVASMVEQPGIAAADRMLSLTTFSFDIFGLEIYGPLLAGAAVVLTGKDVHQDPQTVLELIARHGVTMLQATPSTWRMLLDNEHAAILDRRTFLCGGEALPQELAQRMLARSPKVWNLYGPTETTIWSALHPLSVDNSRPFLGKPIDNTALYILGSDLELNPLGAPGELLIGGDGLARGYFQRPALTAERFVPDPFSTTGERLYRTGDLTRYRAEGVIEYIGRIDHQVKIRGFRIELGEIEARLLALDSVRETVVVAQDGPTGPQLVGYVVPMSGEALDAEGEAALRAALKASLKAELPEYMVPAHLLFLAQLPLTPNGKVDRKALPAPDASQLQSTYIAPQTATQHTVAEIWQAVLKLEQVGLGDNFFELGGHSLLVTQVVSRVRQALNVQVPLRTLFEHSTLVDFVAALGVEQAQQEPSIVALPRLQPLTLSYAQERQWFLWQLEPTSTAYHVPAALRLRGELDLPALQRSFDALIARHESLRTCFVEEQGQTLQVIQAQAALDIAVETIDRELDDSALQALVAAETLHLFDLQKGPLLRVKLLRLAADDHALIITLHHIVSDGWSMGIMVNELVALYAAHSEGKTAQLPALPVQYADYAVWQRQWMDAGERERQLSYWTAQLGDGDQPLLELPTDRPRPPEQSYRGARQDIPLSAELAAGLKQVAQRENVTLFALLLASFQTLLHRYSGQADIRVGVPVANRNRVETEGLIGFFVNTQVLKAEFDSQQTFRSLLQQVKNTVLGAQAHQDLPFEQLVDALQPERSLSHSPLFQVLHNHQSQARQAEGATRLPKIEIEGLSWVSHTAQFDLTLDTFESADNVWAELTYASDLFDAVTMERLAQHWTNLLHGIVADCAQRIAELPLHDAAERQATLLQWNPAVADFPSEACLHQLIEAQAARAPHAVAVTYGEQSLSYFELNSRANQLAHKLIASGVAPDVRVGLAVERSLEMLVGLLAILKAGGAYVPLDPTYPEDRLAYMIGDSGIGLLLTQSHLLGRLPVPDSVRSVMLDQERDGLEGYSDANPQVRMSPDNLAYVIYTSGSTGQPKGTLLAHHNVLRLFKATDAWFDFGPQDVWSLFHSYAFDFSVWEIFGALLYGGKLVVVPYETSRSPEDFYALLCREGITVLNQTPSAFKQLMQVACAPEHAAAQPALRYVVFGGEALEVKSLRPWFERFGDQAPQLINMYGITETTVHVTYRPISLADLQRDASSPIGEPIPDLSWYLLDGDLNPVAKGCIGELYVGRAGLARGYLNRPDLTTLRFIPDPFAADGGRLYRTGDLARYRADGVIEYIGRIDHQVKIRGFRIELGEIEAQLLEQIAVRQAVVLAQPGLSGQQLVAYLVPSDAALLDADAAEQGQWRDSVRAALKENLPDHMIPAHLLLLEQLPLTANGKLNRSALPSPDASQAQQAYQAPQSELEQRLAEIWQDVLKLPQVGVNDNFFELGGDSIISIQVVSRARQAGIRLNPKDLFQHQTVQRLALVAQIGDSESTIDQQPVTGPALLLPIQQQFFEDEIPERHHWNQSVLLKPRQPLAAEKVEQALRALVIHHDALRLSFSQQGGVWQAEHLSVDALPQDLLWQETIADIADLEALGNRAQRSLDLQNGPLLRAVLANLADGSQRLLLVIHHLAVDGVSWRILLEDLQTAYQQAINGQALSLPAKTSAFKDWSEHLQRYANSPALQEERAYWQACLSDVSTDLPCKRLDAGQQNRLAQTVQTRLSAELTRQLLQEAPAAYRTQVNDLLLTALARVIGRWSGQASTLIQLEGHGREELFDGVDLTRTVGWFTSLFPVRLTPAEGAGDSIKRIKEQLRSIPNKGIGFGALRHLGDADAQSSLKALPTPRITFNYLGQFDGSFEADDGALFAPAPDNAGLEQSPDAPLGNWLTLNGQVYGGELSVGWTFSEERFDSATIEALARDYADELAALIAHCLTPGVEGLTPSDFPLAGLTQAQLDSLPLPAPQIADIYPLSAMQQGMLFHSLYEQATGDYINQVRLDVEGLDPQRFQQAWQAAVDNHDILRTSFVWQGQVARPVQVVHKQLEMPFSVLDWRDRSADPAALDLLAASEQAQGFDLSHGPLLRMVVVRLDDQRCHLIYTNHHILMDGWSNSQLLGEVLQRYAGETLPALAGRYRDYIEWLQRQDAKVSEHYWTAQLANLQEPTRLAQAIQAQRSDDSRDGHGERYVFIDAEQTRRLGEFARQQKVTLNTLIQAAWLLLLQRLTGQESVAFGATVAGRPTELKGVEQQIGLFINTLPVIASPRSEYSVGQWLQSVQAQNIGLREHEHTPLFDIQRWAGQSGEALFDNILVFENYPVSQALEEGAPQELRFGEVNNHEQTNYPLTLAVNVSVELSLHYSYQRGQFTDSVIVQLSAQLQNLLQQMVQSGDAMLGALDLLDSADRRLMVEQWNATGIDYPLEQGVHTLIEAQTLRTPDAPALVFAGQTLSYSQLNARANQLAHGLIARGVGPDVLVGIAVERSLEMVVGLLAILKAGGAYVPLDPEYPRDRLSYMIADSGIDQLLTQPHLLASLPIPDGVQTLCLEPSGADFAELPTHNPPVEYNASNLAYVIYTSGSTGMPKGAGNAHRALTNRLMWMQQAYGLDAGDTVLQKTPFSFDVSVWEFFWPLMTGARLVVAAPGDHRDPAKLIALINAERVTTLHFVPSMLQAFLQDANVSSCAGLKRIVCSGEALPVDAQVQVFAKLPQAGLFNLYGPTEAAIDVTHWTCRDEGRDGVPIGQPIANLSTFILDSGLNPLPVGVAGELYLGGIGLARGYHRRPGLSAERFVANPFAAGERMYRTGDLARYRADGVIEYVGRIDHQVKLRGLRIELGEIEARLMEHAAVREAVVVARDVLGSQQLVAYLVPSDPATVDASDAARNELHDSLSSWLGASLPDYMVPAHRMWLAQMPLSPNGKLDRKRLPALEFSAAQQHVEPASAIEQTLVEIWKDVLGLERISTTDSFFALGGDSIISIQVVSRARQQGIELSPKDLFQQPTIQQLAVRAQATEGTQAPVAVLVDMPLHGLSEAQIAELPLPGGQLVGLYRLSPMQQGMLFLGLNSPEADLYINQVSIPVQGLEPARFKAAWEAVSRRHDILRTGFLWQDMAEPLQFVLADPQLPVSLLDWRDQDHSEEALQALAASERAKGFDLDRPPLQRLTLVQVGEGSYQLIWTYHHILIDGWSSSQLIGEVLSEYSGQPLAEAVPYRRYINWLQQQDANASEGFWREHLSLLDEPTYLADAVARTGEGRGHEALYSRLGETRTEQLKAFAQSQQITLNTLVQGAWLMLLSRYSGQRCVAFGATVAGRPASLPASESILGLFINTLPVIKDVPAEQAVGHWLRDLQDFNLEMREREYTPLSDVQRWAGRTGQSLFDSIIVFENHPIDQALREWRDDSLKFGESASAGLTNFPMDLMVTLEEGLVIEYMFLREHFDRATVEGIRSNMEGLLTALTEDAAQPLGRIGLPTAQVADSTVVAVQPPALAVHQRIGQWAAQRREQTAVVFNDQAFSYGQIEARANRLAHALIAEGVGPEVRVGVALPRSENMIVALLAVLKAGGAYVPLDATYPRERLSYLMRDSGIALLLSDSSLRQVMPPQDNLHVLELDQLDLSAQSDTAPQVSVEPGNLAYVIYTSGSTGLPKGVGVAHGPLAMHCAAIGQRYEMSEADCELHFMSFAFDGAHERWLTTLTHGARLLIRDDSLWTAEQTYNAMHQHGVTVAAFPPVYLQQLAEHAEQHGNPPPVRIYCFGGDAVPVASFELAKRALKPHYIINGYGPTETVVTPLIWKAGAEDVCGAAYAPIGSVVGERSGYVLDSDLNRLPVGIAGELYLGGALARGYLGRAGGTAERFVANPFSADGSRLYRTGDLVRQRADGTVDYLGRIDHQVKIRGFRIELGEVEARLKQQPGVRDAAVVAREGVSGKQLLGYVLASADASVDGLCERLREQLKASLPDYMVPAHLMLLERMPLTPNGKLDRKALPDPGAEQRQDYVAPRTELEKALAKIWQEVLKIERVGLTDNFFELGGDSILSLQVVARSRVLKSQGLSLKLRDLMQKPSIAELVASVQGAAEKASGLLAMNAEVKGRAPLFCIHAGFGTVFDYEPLARRLSGQRQVLAIQSRMLLDPAFSDTSLESMASDYVAQIREKQPQGPYHLLGWSLGGTLAMLMAAQLEQAGQQVQFVGLVDSFVASAAINAGAVDDWRADLRDFLRVTLPDAAANVTIDGEETVHNLRAVFNAAMGAERGASTYVALGADELAHVFSVARRLKQLSLQLDRCPPLAVQPICWWTLGREEEAVELAAQLEQPGMGGEWLDCGHFQIPRDETFLSEAEEMLGEIVESVAMS</sequence>
<name>A0ABT5PMG2_9PSED</name>
<evidence type="ECO:0000259" key="5">
    <source>
        <dbReference type="PROSITE" id="PS50075"/>
    </source>
</evidence>
<comment type="caution">
    <text evidence="6">The sequence shown here is derived from an EMBL/GenBank/DDBJ whole genome shotgun (WGS) entry which is preliminary data.</text>
</comment>
<feature type="region of interest" description="Disordered" evidence="4">
    <location>
        <begin position="1310"/>
        <end position="1329"/>
    </location>
</feature>
<dbReference type="InterPro" id="IPR036736">
    <property type="entry name" value="ACP-like_sf"/>
</dbReference>
<dbReference type="Gene3D" id="3.30.300.30">
    <property type="match status" value="4"/>
</dbReference>
<evidence type="ECO:0000256" key="1">
    <source>
        <dbReference type="ARBA" id="ARBA00001957"/>
    </source>
</evidence>
<dbReference type="SMART" id="SM00823">
    <property type="entry name" value="PKS_PP"/>
    <property type="match status" value="4"/>
</dbReference>
<dbReference type="PROSITE" id="PS00012">
    <property type="entry name" value="PHOSPHOPANTETHEINE"/>
    <property type="match status" value="3"/>
</dbReference>
<dbReference type="NCBIfam" id="NF004282">
    <property type="entry name" value="PRK05691.1"/>
    <property type="match status" value="5"/>
</dbReference>
<feature type="domain" description="Carrier" evidence="5">
    <location>
        <begin position="4669"/>
        <end position="4746"/>
    </location>
</feature>
<dbReference type="NCBIfam" id="NF003417">
    <property type="entry name" value="PRK04813.1"/>
    <property type="match status" value="4"/>
</dbReference>
<dbReference type="InterPro" id="IPR029058">
    <property type="entry name" value="AB_hydrolase_fold"/>
</dbReference>
<protein>
    <submittedName>
        <fullName evidence="6">Non-ribosomal peptide synthase/polyketide synthase</fullName>
    </submittedName>
</protein>
<dbReference type="PROSITE" id="PS00455">
    <property type="entry name" value="AMP_BINDING"/>
    <property type="match status" value="3"/>
</dbReference>
<dbReference type="SUPFAM" id="SSF56801">
    <property type="entry name" value="Acetyl-CoA synthetase-like"/>
    <property type="match status" value="4"/>
</dbReference>
<dbReference type="Pfam" id="PF13193">
    <property type="entry name" value="AMP-binding_C"/>
    <property type="match status" value="4"/>
</dbReference>
<reference evidence="6" key="1">
    <citation type="submission" date="2022-05" db="EMBL/GenBank/DDBJ databases">
        <title>Novel Pseudomonas spp. Isolated from a Rainbow Trout Aquaculture Facility.</title>
        <authorList>
            <person name="Testerman T."/>
            <person name="Graf J."/>
        </authorList>
    </citation>
    <scope>NUCLEOTIDE SEQUENCE</scope>
    <source>
        <strain evidence="6">ID386</strain>
    </source>
</reference>
<feature type="domain" description="Carrier" evidence="5">
    <location>
        <begin position="2096"/>
        <end position="2170"/>
    </location>
</feature>
<dbReference type="Pfam" id="PF00975">
    <property type="entry name" value="Thioesterase"/>
    <property type="match status" value="1"/>
</dbReference>
<evidence type="ECO:0000256" key="4">
    <source>
        <dbReference type="SAM" id="MobiDB-lite"/>
    </source>
</evidence>
<dbReference type="InterPro" id="IPR001242">
    <property type="entry name" value="Condensation_dom"/>
</dbReference>
<dbReference type="InterPro" id="IPR010060">
    <property type="entry name" value="NRPS_synth"/>
</dbReference>
<organism evidence="6 7">
    <name type="scientific">Pseudomonas aphyarum</name>
    <dbReference type="NCBI Taxonomy" id="2942629"/>
    <lineage>
        <taxon>Bacteria</taxon>
        <taxon>Pseudomonadati</taxon>
        <taxon>Pseudomonadota</taxon>
        <taxon>Gammaproteobacteria</taxon>
        <taxon>Pseudomonadales</taxon>
        <taxon>Pseudomonadaceae</taxon>
        <taxon>Pseudomonas</taxon>
    </lineage>
</organism>
<keyword evidence="2" id="KW-0596">Phosphopantetheine</keyword>
<feature type="compositionally biased region" description="Low complexity" evidence="4">
    <location>
        <begin position="2080"/>
        <end position="2096"/>
    </location>
</feature>
<dbReference type="InterPro" id="IPR020806">
    <property type="entry name" value="PKS_PP-bd"/>
</dbReference>
<dbReference type="InterPro" id="IPR023213">
    <property type="entry name" value="CAT-like_dom_sf"/>
</dbReference>
<dbReference type="InterPro" id="IPR020802">
    <property type="entry name" value="TesA-like"/>
</dbReference>
<keyword evidence="7" id="KW-1185">Reference proteome</keyword>
<dbReference type="EMBL" id="JAMDGS010000007">
    <property type="protein sequence ID" value="MDD1125098.1"/>
    <property type="molecule type" value="Genomic_DNA"/>
</dbReference>
<dbReference type="Gene3D" id="2.30.38.10">
    <property type="entry name" value="Luciferase, Domain 3"/>
    <property type="match status" value="4"/>
</dbReference>
<gene>
    <name evidence="6" type="ORF">M5G18_10870</name>
</gene>
<proteinExistence type="predicted"/>
<dbReference type="InterPro" id="IPR045851">
    <property type="entry name" value="AMP-bd_C_sf"/>
</dbReference>
<dbReference type="NCBIfam" id="TIGR01720">
    <property type="entry name" value="NRPS-para261"/>
    <property type="match status" value="1"/>
</dbReference>
<dbReference type="PANTHER" id="PTHR45398">
    <property type="match status" value="1"/>
</dbReference>
<dbReference type="Pfam" id="PF00668">
    <property type="entry name" value="Condensation"/>
    <property type="match status" value="5"/>
</dbReference>
<dbReference type="InterPro" id="IPR009081">
    <property type="entry name" value="PP-bd_ACP"/>
</dbReference>
<accession>A0ABT5PMG2</accession>